<organism evidence="1 2">
    <name type="scientific">Skermanella aerolata</name>
    <dbReference type="NCBI Taxonomy" id="393310"/>
    <lineage>
        <taxon>Bacteria</taxon>
        <taxon>Pseudomonadati</taxon>
        <taxon>Pseudomonadota</taxon>
        <taxon>Alphaproteobacteria</taxon>
        <taxon>Rhodospirillales</taxon>
        <taxon>Azospirillaceae</taxon>
        <taxon>Skermanella</taxon>
    </lineage>
</organism>
<dbReference type="EMBL" id="BJYZ01000002">
    <property type="protein sequence ID" value="GEO36239.1"/>
    <property type="molecule type" value="Genomic_DNA"/>
</dbReference>
<proteinExistence type="predicted"/>
<dbReference type="RefSeq" id="WP_044425602.1">
    <property type="nucleotide sequence ID" value="NZ_BJYZ01000002.1"/>
</dbReference>
<dbReference type="AlphaFoldDB" id="A0A512DIC7"/>
<reference evidence="1 2" key="1">
    <citation type="submission" date="2019-07" db="EMBL/GenBank/DDBJ databases">
        <title>Whole genome shotgun sequence of Skermanella aerolata NBRC 106429.</title>
        <authorList>
            <person name="Hosoyama A."/>
            <person name="Uohara A."/>
            <person name="Ohji S."/>
            <person name="Ichikawa N."/>
        </authorList>
    </citation>
    <scope>NUCLEOTIDE SEQUENCE [LARGE SCALE GENOMIC DNA]</scope>
    <source>
        <strain evidence="1 2">NBRC 106429</strain>
    </source>
</reference>
<accession>A0A512DIC7</accession>
<dbReference type="OrthoDB" id="7365095at2"/>
<sequence length="60" mass="6649">MNGKNQSASIYTAVHNSRIICREVGARITYEDPTFSVAMGMAYVLDQLVSDRTARNIPSK</sequence>
<gene>
    <name evidence="1" type="ORF">SAE02_03870</name>
</gene>
<evidence type="ECO:0000313" key="1">
    <source>
        <dbReference type="EMBL" id="GEO36239.1"/>
    </source>
</evidence>
<evidence type="ECO:0000313" key="2">
    <source>
        <dbReference type="Proteomes" id="UP000321523"/>
    </source>
</evidence>
<protein>
    <submittedName>
        <fullName evidence="1">Uncharacterized protein</fullName>
    </submittedName>
</protein>
<dbReference type="Proteomes" id="UP000321523">
    <property type="component" value="Unassembled WGS sequence"/>
</dbReference>
<name>A0A512DIC7_9PROT</name>
<comment type="caution">
    <text evidence="1">The sequence shown here is derived from an EMBL/GenBank/DDBJ whole genome shotgun (WGS) entry which is preliminary data.</text>
</comment>
<keyword evidence="2" id="KW-1185">Reference proteome</keyword>